<feature type="domain" description="VIT" evidence="2">
    <location>
        <begin position="351"/>
        <end position="482"/>
    </location>
</feature>
<keyword evidence="4" id="KW-1185">Reference proteome</keyword>
<evidence type="ECO:0000313" key="4">
    <source>
        <dbReference type="Proteomes" id="UP000004947"/>
    </source>
</evidence>
<dbReference type="STRING" id="313628.LNTAR_00815"/>
<proteinExistence type="predicted"/>
<keyword evidence="1" id="KW-1133">Transmembrane helix</keyword>
<evidence type="ECO:0000259" key="2">
    <source>
        <dbReference type="PROSITE" id="PS51468"/>
    </source>
</evidence>
<organism evidence="3 4">
    <name type="scientific">Lentisphaera araneosa HTCC2155</name>
    <dbReference type="NCBI Taxonomy" id="313628"/>
    <lineage>
        <taxon>Bacteria</taxon>
        <taxon>Pseudomonadati</taxon>
        <taxon>Lentisphaerota</taxon>
        <taxon>Lentisphaeria</taxon>
        <taxon>Lentisphaerales</taxon>
        <taxon>Lentisphaeraceae</taxon>
        <taxon>Lentisphaera</taxon>
    </lineage>
</organism>
<dbReference type="PROSITE" id="PS51468">
    <property type="entry name" value="VIT"/>
    <property type="match status" value="1"/>
</dbReference>
<feature type="transmembrane region" description="Helical" evidence="1">
    <location>
        <begin position="188"/>
        <end position="212"/>
    </location>
</feature>
<evidence type="ECO:0000313" key="3">
    <source>
        <dbReference type="EMBL" id="EDM27898.1"/>
    </source>
</evidence>
<dbReference type="Proteomes" id="UP000004947">
    <property type="component" value="Unassembled WGS sequence"/>
</dbReference>
<accession>A6DKK0</accession>
<protein>
    <submittedName>
        <fullName evidence="3">Inner membrane protein</fullName>
    </submittedName>
</protein>
<dbReference type="EMBL" id="ABCK01000007">
    <property type="protein sequence ID" value="EDM27898.1"/>
    <property type="molecule type" value="Genomic_DNA"/>
</dbReference>
<dbReference type="eggNOG" id="COG2304">
    <property type="taxonomic scope" value="Bacteria"/>
</dbReference>
<dbReference type="InterPro" id="IPR013694">
    <property type="entry name" value="VIT"/>
</dbReference>
<feature type="transmembrane region" description="Helical" evidence="1">
    <location>
        <begin position="163"/>
        <end position="182"/>
    </location>
</feature>
<keyword evidence="1" id="KW-0812">Transmembrane</keyword>
<gene>
    <name evidence="3" type="ORF">LNTAR_00815</name>
</gene>
<evidence type="ECO:0000256" key="1">
    <source>
        <dbReference type="SAM" id="Phobius"/>
    </source>
</evidence>
<dbReference type="AlphaFoldDB" id="A6DKK0"/>
<comment type="caution">
    <text evidence="3">The sequence shown here is derived from an EMBL/GenBank/DDBJ whole genome shotgun (WGS) entry which is preliminary data.</text>
</comment>
<name>A6DKK0_9BACT</name>
<feature type="transmembrane region" description="Helical" evidence="1">
    <location>
        <begin position="133"/>
        <end position="151"/>
    </location>
</feature>
<keyword evidence="1" id="KW-0472">Membrane</keyword>
<reference evidence="3 4" key="1">
    <citation type="journal article" date="2010" name="J. Bacteriol.">
        <title>Genome sequence of Lentisphaera araneosa HTCC2155T, the type species of the order Lentisphaerales in the phylum Lentisphaerae.</title>
        <authorList>
            <person name="Thrash J.C."/>
            <person name="Cho J.C."/>
            <person name="Vergin K.L."/>
            <person name="Morris R.M."/>
            <person name="Giovannoni S.J."/>
        </authorList>
    </citation>
    <scope>NUCLEOTIDE SEQUENCE [LARGE SCALE GENOMIC DNA]</scope>
    <source>
        <strain evidence="3 4">HTCC2155</strain>
    </source>
</reference>
<sequence length="865" mass="98846">MKNSQTLSPEAQERLEQFIESHELCRNQERKDELRNIIYDLLVGWESEITLNNLEIALEKVQRPKALSLDIKSGELKYAEQKAALNTVGSNDFSSGTTFYYMFFTILLPFAAIIIELLYRPFTQSFFDPLPDFLHLILCAFPPFSNLITYFQLKRNKVYNPKILLLQNAAIAASFYYCLYFAPLSPLSALGILLMGAGFLSLSPLFGFSGVFCLRKRYYLAHEIKASRFKHSFTAVIILFSLLILNKMPSALTEYGISQYLKGSDPRSKAVAASFIRSWGSSQHILKKSQRGFGSGTAAVGDLPINNHVPHKKLNQLYFRVTGKIPHKITTHSIFDSELNRNSRRRWTWDSDIGDQEIGDKQEDLLLVSSQFDSKLDADPAIAYSEWVMQFENSHQFQNREARMKILLPDQAVVSRLTLWVNGEEREAAFAKTSKVKSAYKNIVRQNRDPVLVTWSAKNRIFVQCFPVLPQKRMKIRIGISSPMPLSQDKSKAYFYPPQILASNYYRSPSLKHDIWLESKQKFAKPALKSLKIELSATSHSLRGSLLHQDMTQSFRAELPRTDLNEFWGRDLHDEQKLITSKIRYGSPFKRQKFFVLIDGSTSLAKEKQALAPTLKKLITNPNFQIYIASDELIKVNRYSDFDDYSFEGGYDNLHALNQLIELTDQESSIIWLHGPQPYELSSSSKLNQYQKRRGLVPIRNFQFNEGANKVIQEIKSSPHYSNLAASNRAELIALFELMLNPSEWPVFERQFIDAESYPKTAPQANSHLCRLMVSDEVNQSYFSDRSDHDEMANKAALYQLVTPLSGAVVLETQAQYDAAGLEAVDPSTVPTVPEPETWALIIILSLLLLYYHFKNKQKLEPSRA</sequence>
<dbReference type="RefSeq" id="WP_007278412.1">
    <property type="nucleotide sequence ID" value="NZ_ABCK01000007.1"/>
</dbReference>
<dbReference type="Pfam" id="PF08487">
    <property type="entry name" value="VIT"/>
    <property type="match status" value="1"/>
</dbReference>
<feature type="transmembrane region" description="Helical" evidence="1">
    <location>
        <begin position="233"/>
        <end position="252"/>
    </location>
</feature>
<dbReference type="OrthoDB" id="7592964at2"/>
<feature type="transmembrane region" description="Helical" evidence="1">
    <location>
        <begin position="99"/>
        <end position="121"/>
    </location>
</feature>